<dbReference type="InterPro" id="IPR020568">
    <property type="entry name" value="Ribosomal_Su5_D2-typ_SF"/>
</dbReference>
<dbReference type="Proteomes" id="UP000249432">
    <property type="component" value="Unassembled WGS sequence"/>
</dbReference>
<dbReference type="PROSITE" id="PS00910">
    <property type="entry name" value="UPF0029"/>
    <property type="match status" value="1"/>
</dbReference>
<dbReference type="Gene3D" id="3.30.230.30">
    <property type="entry name" value="Impact, N-terminal domain"/>
    <property type="match status" value="1"/>
</dbReference>
<name>A0A2W5SR38_9CORY</name>
<dbReference type="AlphaFoldDB" id="A0A2W5SR38"/>
<dbReference type="InterPro" id="IPR020569">
    <property type="entry name" value="UPF0029_Impact_CS"/>
</dbReference>
<feature type="region of interest" description="Disordered" evidence="2">
    <location>
        <begin position="186"/>
        <end position="207"/>
    </location>
</feature>
<accession>A0A2W5SR38</accession>
<evidence type="ECO:0000256" key="2">
    <source>
        <dbReference type="SAM" id="MobiDB-lite"/>
    </source>
</evidence>
<comment type="caution">
    <text evidence="4">The sequence shown here is derived from an EMBL/GenBank/DDBJ whole genome shotgun (WGS) entry which is preliminary data.</text>
</comment>
<proteinExistence type="inferred from homology"/>
<dbReference type="Pfam" id="PF01205">
    <property type="entry name" value="Impact_N"/>
    <property type="match status" value="1"/>
</dbReference>
<dbReference type="RefSeq" id="WP_303735661.1">
    <property type="nucleotide sequence ID" value="NZ_CAKZHK010000008.1"/>
</dbReference>
<dbReference type="InterPro" id="IPR023582">
    <property type="entry name" value="Impact"/>
</dbReference>
<dbReference type="GO" id="GO:0006446">
    <property type="term" value="P:regulation of translational initiation"/>
    <property type="evidence" value="ECO:0007669"/>
    <property type="project" value="TreeGrafter"/>
</dbReference>
<reference evidence="4 5" key="1">
    <citation type="submission" date="2017-08" db="EMBL/GenBank/DDBJ databases">
        <title>Infants hospitalized years apart are colonized by the same room-sourced microbial strains.</title>
        <authorList>
            <person name="Brooks B."/>
            <person name="Olm M.R."/>
            <person name="Firek B.A."/>
            <person name="Baker R."/>
            <person name="Thomas B.C."/>
            <person name="Morowitz M.J."/>
            <person name="Banfield J.F."/>
        </authorList>
    </citation>
    <scope>NUCLEOTIDE SEQUENCE [LARGE SCALE GENOMIC DNA]</scope>
    <source>
        <strain evidence="4">S2_003_000_R1_3</strain>
    </source>
</reference>
<comment type="similarity">
    <text evidence="1">Belongs to the IMPACT family.</text>
</comment>
<dbReference type="GO" id="GO:0005737">
    <property type="term" value="C:cytoplasm"/>
    <property type="evidence" value="ECO:0007669"/>
    <property type="project" value="TreeGrafter"/>
</dbReference>
<evidence type="ECO:0000313" key="5">
    <source>
        <dbReference type="Proteomes" id="UP000249432"/>
    </source>
</evidence>
<dbReference type="PANTHER" id="PTHR16301">
    <property type="entry name" value="IMPACT-RELATED"/>
    <property type="match status" value="1"/>
</dbReference>
<gene>
    <name evidence="4" type="ORF">DI525_10560</name>
</gene>
<dbReference type="PANTHER" id="PTHR16301:SF20">
    <property type="entry name" value="IMPACT FAMILY MEMBER YIGZ"/>
    <property type="match status" value="1"/>
</dbReference>
<evidence type="ECO:0000259" key="3">
    <source>
        <dbReference type="Pfam" id="PF01205"/>
    </source>
</evidence>
<evidence type="ECO:0000256" key="1">
    <source>
        <dbReference type="ARBA" id="ARBA00007665"/>
    </source>
</evidence>
<dbReference type="EMBL" id="QFRA01000047">
    <property type="protein sequence ID" value="PZR03273.1"/>
    <property type="molecule type" value="Genomic_DNA"/>
</dbReference>
<sequence length="253" mass="27366">MSTQPSYVVPRDYRDYTTEQEIKRSRFICHLRRADSEDDARQHIADIRKAYPDARHHCSAFITAASDEADDMPDKVNAPLMLVERSSDDGEPAGTAGQPMLNVLRESGMTNVCAVVVRYFGGTKLGAGGLLRAYSDSVAQTVSIAPTSRRRRALRITFIVSISDAGRVESALRSEDWSVEPTVYGAGAPEDARPLDTNSTQLNEGSGGSGNIAQINVVVSPSDVDAVVSAVAALTQGVFNTYETGIIWRENPT</sequence>
<evidence type="ECO:0000313" key="4">
    <source>
        <dbReference type="EMBL" id="PZR03273.1"/>
    </source>
</evidence>
<dbReference type="InterPro" id="IPR036956">
    <property type="entry name" value="Impact_N_sf"/>
</dbReference>
<feature type="domain" description="Impact N-terminal" evidence="3">
    <location>
        <begin position="23"/>
        <end position="141"/>
    </location>
</feature>
<dbReference type="InterPro" id="IPR001498">
    <property type="entry name" value="Impact_N"/>
</dbReference>
<organism evidence="4 5">
    <name type="scientific">Corynebacterium kroppenstedtii</name>
    <dbReference type="NCBI Taxonomy" id="161879"/>
    <lineage>
        <taxon>Bacteria</taxon>
        <taxon>Bacillati</taxon>
        <taxon>Actinomycetota</taxon>
        <taxon>Actinomycetes</taxon>
        <taxon>Mycobacteriales</taxon>
        <taxon>Corynebacteriaceae</taxon>
        <taxon>Corynebacterium</taxon>
    </lineage>
</organism>
<dbReference type="SUPFAM" id="SSF54211">
    <property type="entry name" value="Ribosomal protein S5 domain 2-like"/>
    <property type="match status" value="1"/>
</dbReference>
<protein>
    <submittedName>
        <fullName evidence="4">YigZ family protein</fullName>
    </submittedName>
</protein>